<organism evidence="2 4">
    <name type="scientific">Cercospora beticola</name>
    <name type="common">Sugarbeet leaf spot fungus</name>
    <dbReference type="NCBI Taxonomy" id="122368"/>
    <lineage>
        <taxon>Eukaryota</taxon>
        <taxon>Fungi</taxon>
        <taxon>Dikarya</taxon>
        <taxon>Ascomycota</taxon>
        <taxon>Pezizomycotina</taxon>
        <taxon>Dothideomycetes</taxon>
        <taxon>Dothideomycetidae</taxon>
        <taxon>Mycosphaerellales</taxon>
        <taxon>Mycosphaerellaceae</taxon>
        <taxon>Cercospora</taxon>
    </lineage>
</organism>
<evidence type="ECO:0000313" key="3">
    <source>
        <dbReference type="EMBL" id="WPA96470.1"/>
    </source>
</evidence>
<sequence length="410" mass="45794">MKLRQEEGSGLPAYSPVALGPPWSLPQGQSAELADKPQESRSLCHSAPADLSPGTRPMTPIEQLRALTPDNPNRGLTAYVPDTVDDTRALKARGHFDPHFIRRNCYNDGIWHDHEQSAAKDFVRQSTRDEMQARPIPDKDFYWDSTGTWSGDDALRKHADMARTRHMYPRQKIILGTGLPRVPSTSAKAENIGPAESCGACGHSPESTHNAHCYTCEKCGEAWYCSSFCRKTQSHCYPDEDEQDDEVVPATSEGVEGDISKTNSSNNSQEDDGIANYLKELGEMQKQGYDKASGVRGSHPENPSKESAQSYADETVEKDGKSPIVTNTIAVPMVHNVRFEKNHHRTIEYQITSPKQGNPHWVDGFDTVLQAPAWLAAINIFWQYSEKNAFARKLLRYPEIHPEGLSRDPY</sequence>
<dbReference type="AlphaFoldDB" id="A0A2G5IC16"/>
<proteinExistence type="predicted"/>
<dbReference type="Proteomes" id="UP001302367">
    <property type="component" value="Chromosome 1"/>
</dbReference>
<dbReference type="OrthoDB" id="3623434at2759"/>
<feature type="region of interest" description="Disordered" evidence="1">
    <location>
        <begin position="1"/>
        <end position="58"/>
    </location>
</feature>
<evidence type="ECO:0000313" key="4">
    <source>
        <dbReference type="Proteomes" id="UP000230605"/>
    </source>
</evidence>
<protein>
    <submittedName>
        <fullName evidence="2">Uncharacterized protein</fullName>
    </submittedName>
</protein>
<reference evidence="2 4" key="1">
    <citation type="submission" date="2015-10" db="EMBL/GenBank/DDBJ databases">
        <title>The cercosporin biosynthetic gene cluster was horizontally transferred to several fungal lineages and shown to be expanded in Cercospora beticola based on microsynteny with recipient genomes.</title>
        <authorList>
            <person name="De Jonge R."/>
            <person name="Ebert M.K."/>
            <person name="Suttle J.C."/>
            <person name="Jurick Ii W.M."/>
            <person name="Secor G.A."/>
            <person name="Thomma B.P."/>
            <person name="Van De Peer Y."/>
            <person name="Bolton M.D."/>
        </authorList>
    </citation>
    <scope>NUCLEOTIDE SEQUENCE [LARGE SCALE GENOMIC DNA]</scope>
    <source>
        <strain evidence="2 4">09-40</strain>
    </source>
</reference>
<dbReference type="EMBL" id="LKMD01000100">
    <property type="protein sequence ID" value="PIB02387.1"/>
    <property type="molecule type" value="Genomic_DNA"/>
</dbReference>
<reference evidence="3 5" key="2">
    <citation type="submission" date="2023-09" db="EMBL/GenBank/DDBJ databases">
        <title>Complete-Gapless Cercospora beticola genome.</title>
        <authorList>
            <person name="Wyatt N.A."/>
            <person name="Spanner R.E."/>
            <person name="Bolton M.D."/>
        </authorList>
    </citation>
    <scope>NUCLEOTIDE SEQUENCE [LARGE SCALE GENOMIC DNA]</scope>
    <source>
        <strain evidence="3">Cb09-40</strain>
    </source>
</reference>
<feature type="region of interest" description="Disordered" evidence="1">
    <location>
        <begin position="236"/>
        <end position="272"/>
    </location>
</feature>
<accession>A0A2G5IC16</accession>
<keyword evidence="5" id="KW-1185">Reference proteome</keyword>
<feature type="region of interest" description="Disordered" evidence="1">
    <location>
        <begin position="288"/>
        <end position="319"/>
    </location>
</feature>
<gene>
    <name evidence="2" type="ORF">CB0940_01045</name>
    <name evidence="3" type="ORF">RHO25_001077</name>
</gene>
<dbReference type="Proteomes" id="UP000230605">
    <property type="component" value="Chromosome 1"/>
</dbReference>
<evidence type="ECO:0000313" key="2">
    <source>
        <dbReference type="EMBL" id="PIB02387.1"/>
    </source>
</evidence>
<name>A0A2G5IC16_CERBT</name>
<dbReference type="EMBL" id="CP134184">
    <property type="protein sequence ID" value="WPA96470.1"/>
    <property type="molecule type" value="Genomic_DNA"/>
</dbReference>
<evidence type="ECO:0000256" key="1">
    <source>
        <dbReference type="SAM" id="MobiDB-lite"/>
    </source>
</evidence>
<evidence type="ECO:0000313" key="5">
    <source>
        <dbReference type="Proteomes" id="UP001302367"/>
    </source>
</evidence>